<dbReference type="Proteomes" id="UP000276834">
    <property type="component" value="Unassembled WGS sequence"/>
</dbReference>
<dbReference type="AlphaFoldDB" id="A0A3L8Q4W5"/>
<organism evidence="1 2">
    <name type="scientific">Chloebia gouldiae</name>
    <name type="common">Gouldian finch</name>
    <name type="synonym">Erythrura gouldiae</name>
    <dbReference type="NCBI Taxonomy" id="44316"/>
    <lineage>
        <taxon>Eukaryota</taxon>
        <taxon>Metazoa</taxon>
        <taxon>Chordata</taxon>
        <taxon>Craniata</taxon>
        <taxon>Vertebrata</taxon>
        <taxon>Euteleostomi</taxon>
        <taxon>Archelosauria</taxon>
        <taxon>Archosauria</taxon>
        <taxon>Dinosauria</taxon>
        <taxon>Saurischia</taxon>
        <taxon>Theropoda</taxon>
        <taxon>Coelurosauria</taxon>
        <taxon>Aves</taxon>
        <taxon>Neognathae</taxon>
        <taxon>Neoaves</taxon>
        <taxon>Telluraves</taxon>
        <taxon>Australaves</taxon>
        <taxon>Passeriformes</taxon>
        <taxon>Passeroidea</taxon>
        <taxon>Passeridae</taxon>
        <taxon>Chloebia</taxon>
    </lineage>
</organism>
<evidence type="ECO:0000313" key="2">
    <source>
        <dbReference type="Proteomes" id="UP000276834"/>
    </source>
</evidence>
<comment type="caution">
    <text evidence="1">The sequence shown here is derived from an EMBL/GenBank/DDBJ whole genome shotgun (WGS) entry which is preliminary data.</text>
</comment>
<protein>
    <submittedName>
        <fullName evidence="1">Uncharacterized protein</fullName>
    </submittedName>
</protein>
<name>A0A3L8Q4W5_CHLGU</name>
<evidence type="ECO:0000313" key="1">
    <source>
        <dbReference type="EMBL" id="RLV62334.1"/>
    </source>
</evidence>
<dbReference type="EMBL" id="QUSF01008378">
    <property type="protein sequence ID" value="RLV62334.1"/>
    <property type="molecule type" value="Genomic_DNA"/>
</dbReference>
<sequence>MAENLKECSVCCLSPWSRLQELCRLQRLRCRALGVTRRNLGDFEVELLCDYRRVRVRGAGPPKWDPRTGN</sequence>
<gene>
    <name evidence="1" type="ORF">DV515_00019423</name>
</gene>
<accession>A0A3L8Q4W5</accession>
<proteinExistence type="predicted"/>
<reference evidence="1 2" key="1">
    <citation type="journal article" date="2018" name="Proc. R. Soc. B">
        <title>A non-coding region near Follistatin controls head colour polymorphism in the Gouldian finch.</title>
        <authorList>
            <person name="Toomey M.B."/>
            <person name="Marques C.I."/>
            <person name="Andrade P."/>
            <person name="Araujo P.M."/>
            <person name="Sabatino S."/>
            <person name="Gazda M.A."/>
            <person name="Afonso S."/>
            <person name="Lopes R.J."/>
            <person name="Corbo J.C."/>
            <person name="Carneiro M."/>
        </authorList>
    </citation>
    <scope>NUCLEOTIDE SEQUENCE [LARGE SCALE GENOMIC DNA]</scope>
    <source>
        <strain evidence="1">Red01</strain>
        <tissue evidence="1">Muscle</tissue>
    </source>
</reference>
<keyword evidence="2" id="KW-1185">Reference proteome</keyword>